<dbReference type="PANTHER" id="PTHR11842:SF10">
    <property type="entry name" value="MITOTIC SPINDLE ASSEMBLY CHECKPOINT PROTEIN MAD2B"/>
    <property type="match status" value="1"/>
</dbReference>
<dbReference type="Proteomes" id="UP000018721">
    <property type="component" value="Unassembled WGS sequence"/>
</dbReference>
<reference evidence="1 2" key="1">
    <citation type="submission" date="2013-11" db="EMBL/GenBank/DDBJ databases">
        <title>The Genome Sequence of Phytophthora parasitica P1569.</title>
        <authorList>
            <consortium name="The Broad Institute Genomics Platform"/>
            <person name="Russ C."/>
            <person name="Tyler B."/>
            <person name="Panabieres F."/>
            <person name="Shan W."/>
            <person name="Tripathy S."/>
            <person name="Grunwald N."/>
            <person name="Machado M."/>
            <person name="Johnson C.S."/>
            <person name="Arredondo F."/>
            <person name="Hong C."/>
            <person name="Coffey M."/>
            <person name="Young S.K."/>
            <person name="Zeng Q."/>
            <person name="Gargeya S."/>
            <person name="Fitzgerald M."/>
            <person name="Abouelleil A."/>
            <person name="Alvarado L."/>
            <person name="Chapman S.B."/>
            <person name="Gainer-Dewar J."/>
            <person name="Goldberg J."/>
            <person name="Griggs A."/>
            <person name="Gujja S."/>
            <person name="Hansen M."/>
            <person name="Howarth C."/>
            <person name="Imamovic A."/>
            <person name="Ireland A."/>
            <person name="Larimer J."/>
            <person name="McCowan C."/>
            <person name="Murphy C."/>
            <person name="Pearson M."/>
            <person name="Poon T.W."/>
            <person name="Priest M."/>
            <person name="Roberts A."/>
            <person name="Saif S."/>
            <person name="Shea T."/>
            <person name="Sykes S."/>
            <person name="Wortman J."/>
            <person name="Nusbaum C."/>
            <person name="Birren B."/>
        </authorList>
    </citation>
    <scope>NUCLEOTIDE SEQUENCE [LARGE SCALE GENOMIC DNA]</scope>
    <source>
        <strain evidence="1 2">P1569</strain>
    </source>
</reference>
<dbReference type="EMBL" id="ANIZ01001081">
    <property type="protein sequence ID" value="ETI49933.1"/>
    <property type="molecule type" value="Genomic_DNA"/>
</dbReference>
<dbReference type="InterPro" id="IPR036570">
    <property type="entry name" value="HORMA_dom_sf"/>
</dbReference>
<keyword evidence="2" id="KW-1185">Reference proteome</keyword>
<dbReference type="AlphaFoldDB" id="V9FGN7"/>
<protein>
    <recommendedName>
        <fullName evidence="3">HORMA domain-containing protein</fullName>
    </recommendedName>
</protein>
<dbReference type="HOGENOM" id="CLU_103984_0_0_1"/>
<proteinExistence type="predicted"/>
<accession>V9FGN7</accession>
<dbReference type="OrthoDB" id="21254at2759"/>
<dbReference type="InterPro" id="IPR045091">
    <property type="entry name" value="Mad2-like"/>
</dbReference>
<gene>
    <name evidence="1" type="ORF">F443_06402</name>
</gene>
<comment type="caution">
    <text evidence="1">The sequence shown here is derived from an EMBL/GenBank/DDBJ whole genome shotgun (WGS) entry which is preliminary data.</text>
</comment>
<dbReference type="PANTHER" id="PTHR11842">
    <property type="entry name" value="MITOTIC SPINDLE ASSEMBLY CHECKPOINT PROTEIN MAD2"/>
    <property type="match status" value="1"/>
</dbReference>
<dbReference type="eggNOG" id="ENOG502SFRM">
    <property type="taxonomic scope" value="Eukaryota"/>
</dbReference>
<evidence type="ECO:0000313" key="2">
    <source>
        <dbReference type="Proteomes" id="UP000018721"/>
    </source>
</evidence>
<sequence>MSIIDAVTGSHGKCIQKVCTMSCYIFSSATRTQYDAILLYVEAFEQRVLYDVPIHMCRHPLLCEYIHSMLTGCRPWLLRGELENICVILLSKEGRTVETLVIEPGWSATFVEEAASDEDYQLPLVQLEEAFRAGMVALVATSAPNTGERTDSAKPNTFRIFAQTVEDATNRGTAVNDDSVSNSWVLADPIWCEDQKKQKEIFPVKSIHSEASPIRLNVYMKSQEPASAMIDKT</sequence>
<dbReference type="SUPFAM" id="SSF56019">
    <property type="entry name" value="The spindle assembly checkpoint protein mad2"/>
    <property type="match status" value="1"/>
</dbReference>
<dbReference type="GO" id="GO:0016035">
    <property type="term" value="C:zeta DNA polymerase complex"/>
    <property type="evidence" value="ECO:0007669"/>
    <property type="project" value="TreeGrafter"/>
</dbReference>
<organism evidence="1 2">
    <name type="scientific">Phytophthora nicotianae P1569</name>
    <dbReference type="NCBI Taxonomy" id="1317065"/>
    <lineage>
        <taxon>Eukaryota</taxon>
        <taxon>Sar</taxon>
        <taxon>Stramenopiles</taxon>
        <taxon>Oomycota</taxon>
        <taxon>Peronosporomycetes</taxon>
        <taxon>Peronosporales</taxon>
        <taxon>Peronosporaceae</taxon>
        <taxon>Phytophthora</taxon>
    </lineage>
</organism>
<dbReference type="Gene3D" id="3.30.900.10">
    <property type="entry name" value="HORMA domain"/>
    <property type="match status" value="1"/>
</dbReference>
<evidence type="ECO:0000313" key="1">
    <source>
        <dbReference type="EMBL" id="ETI49933.1"/>
    </source>
</evidence>
<evidence type="ECO:0008006" key="3">
    <source>
        <dbReference type="Google" id="ProtNLM"/>
    </source>
</evidence>
<name>V9FGN7_PHYNI</name>